<keyword evidence="1" id="KW-0175">Coiled coil</keyword>
<accession>A0A9X4B0R4</accession>
<feature type="compositionally biased region" description="Basic and acidic residues" evidence="2">
    <location>
        <begin position="275"/>
        <end position="313"/>
    </location>
</feature>
<evidence type="ECO:0000313" key="3">
    <source>
        <dbReference type="EMBL" id="MDC4238716.1"/>
    </source>
</evidence>
<feature type="region of interest" description="Disordered" evidence="2">
    <location>
        <begin position="275"/>
        <end position="319"/>
    </location>
</feature>
<proteinExistence type="predicted"/>
<protein>
    <submittedName>
        <fullName evidence="3">Uncharacterized protein</fullName>
    </submittedName>
</protein>
<feature type="coiled-coil region" evidence="1">
    <location>
        <begin position="173"/>
        <end position="208"/>
    </location>
</feature>
<organism evidence="3 4">
    <name type="scientific">Clostridium tertium</name>
    <dbReference type="NCBI Taxonomy" id="1559"/>
    <lineage>
        <taxon>Bacteria</taxon>
        <taxon>Bacillati</taxon>
        <taxon>Bacillota</taxon>
        <taxon>Clostridia</taxon>
        <taxon>Eubacteriales</taxon>
        <taxon>Clostridiaceae</taxon>
        <taxon>Clostridium</taxon>
    </lineage>
</organism>
<sequence length="319" mass="37859">MFISIPKEFFVPVLFNEDFRYNFETDSMEYDTERKTSEFSVPNSRAKLADIEYSISRNSRGEIEEVLESELKNVEEEIIEEQIANYVKGFMRYMEELREAGCLDMSERERLKLLNLYVNKFRELYNNYKNIISNIRRPLSRADIDGMIDYYIGKIEDIYNEHLASLKCENLNYDSIEKTINEIVNDAKEILREQIESLNCKLINKEEVCKGNKELEESSKYDSDIFNMMDNEFVQESQKNNNRFIEDKFVRAIKKNRLIDNESINVKSMENDNLKENNKLIEERDTTTRENKDEVEGNSEKENNIEVENKSLEDTESLQ</sequence>
<reference evidence="3" key="1">
    <citation type="submission" date="2022-05" db="EMBL/GenBank/DDBJ databases">
        <title>Draft genome sequence of Clostridium tertium strain CP3 isolated from Peru.</title>
        <authorList>
            <person name="Hurtado R."/>
            <person name="Lima L."/>
            <person name="Sousa T."/>
            <person name="Jaiswal A.K."/>
            <person name="Tiwari S."/>
            <person name="Maturrano L."/>
            <person name="Brenig B."/>
            <person name="Azevedo V."/>
        </authorList>
    </citation>
    <scope>NUCLEOTIDE SEQUENCE</scope>
    <source>
        <strain evidence="3">CP3</strain>
    </source>
</reference>
<evidence type="ECO:0000256" key="2">
    <source>
        <dbReference type="SAM" id="MobiDB-lite"/>
    </source>
</evidence>
<dbReference type="AlphaFoldDB" id="A0A9X4B0R4"/>
<name>A0A9X4B0R4_9CLOT</name>
<dbReference type="EMBL" id="JAMRYU010000001">
    <property type="protein sequence ID" value="MDC4238716.1"/>
    <property type="molecule type" value="Genomic_DNA"/>
</dbReference>
<gene>
    <name evidence="3" type="ORF">NE398_00825</name>
</gene>
<evidence type="ECO:0000256" key="1">
    <source>
        <dbReference type="SAM" id="Coils"/>
    </source>
</evidence>
<evidence type="ECO:0000313" key="4">
    <source>
        <dbReference type="Proteomes" id="UP001141183"/>
    </source>
</evidence>
<dbReference type="RefSeq" id="WP_008680253.1">
    <property type="nucleotide sequence ID" value="NZ_CABKOG010000003.1"/>
</dbReference>
<dbReference type="Proteomes" id="UP001141183">
    <property type="component" value="Unassembled WGS sequence"/>
</dbReference>
<comment type="caution">
    <text evidence="3">The sequence shown here is derived from an EMBL/GenBank/DDBJ whole genome shotgun (WGS) entry which is preliminary data.</text>
</comment>
<keyword evidence="4" id="KW-1185">Reference proteome</keyword>